<dbReference type="eggNOG" id="ENOG502QTUJ">
    <property type="taxonomic scope" value="Eukaryota"/>
</dbReference>
<evidence type="ECO:0000313" key="6">
    <source>
        <dbReference type="Proteomes" id="UP000035740"/>
    </source>
</evidence>
<evidence type="ECO:0000313" key="5">
    <source>
        <dbReference type="EMBL" id="KMT15442.1"/>
    </source>
</evidence>
<gene>
    <name evidence="5" type="ORF">BVRB_3g059780</name>
</gene>
<dbReference type="Gramene" id="KMT15442">
    <property type="protein sequence ID" value="KMT15442"/>
    <property type="gene ID" value="BVRB_3g059780"/>
</dbReference>
<dbReference type="InterPro" id="IPR001220">
    <property type="entry name" value="Legume_lectin_dom"/>
</dbReference>
<keyword evidence="3" id="KW-0472">Membrane</keyword>
<reference evidence="5 6" key="1">
    <citation type="journal article" date="2014" name="Nature">
        <title>The genome of the recently domesticated crop plant sugar beet (Beta vulgaris).</title>
        <authorList>
            <person name="Dohm J.C."/>
            <person name="Minoche A.E."/>
            <person name="Holtgrawe D."/>
            <person name="Capella-Gutierrez S."/>
            <person name="Zakrzewski F."/>
            <person name="Tafer H."/>
            <person name="Rupp O."/>
            <person name="Sorensen T.R."/>
            <person name="Stracke R."/>
            <person name="Reinhardt R."/>
            <person name="Goesmann A."/>
            <person name="Kraft T."/>
            <person name="Schulz B."/>
            <person name="Stadler P.F."/>
            <person name="Schmidt T."/>
            <person name="Gabaldon T."/>
            <person name="Lehrach H."/>
            <person name="Weisshaar B."/>
            <person name="Himmelbauer H."/>
        </authorList>
    </citation>
    <scope>NUCLEOTIDE SEQUENCE [LARGE SCALE GENOMIC DNA]</scope>
    <source>
        <tissue evidence="5">Taproot</tissue>
    </source>
</reference>
<dbReference type="CDD" id="cd06899">
    <property type="entry name" value="lectin_legume_LecRK_Arcelin_ConA"/>
    <property type="match status" value="1"/>
</dbReference>
<evidence type="ECO:0000256" key="1">
    <source>
        <dbReference type="ARBA" id="ARBA00007606"/>
    </source>
</evidence>
<dbReference type="KEGG" id="bvg:104889153"/>
<accession>A0A0J8CPI0</accession>
<dbReference type="InterPro" id="IPR050258">
    <property type="entry name" value="Leguminous_Lectin"/>
</dbReference>
<dbReference type="GO" id="GO:0030246">
    <property type="term" value="F:carbohydrate binding"/>
    <property type="evidence" value="ECO:0007669"/>
    <property type="project" value="UniProtKB-KW"/>
</dbReference>
<dbReference type="AlphaFoldDB" id="A0A0J8CPI0"/>
<dbReference type="EMBL" id="KQ090062">
    <property type="protein sequence ID" value="KMT15442.1"/>
    <property type="molecule type" value="Genomic_DNA"/>
</dbReference>
<keyword evidence="3" id="KW-0812">Transmembrane</keyword>
<evidence type="ECO:0000256" key="2">
    <source>
        <dbReference type="ARBA" id="ARBA00022734"/>
    </source>
</evidence>
<feature type="transmembrane region" description="Helical" evidence="3">
    <location>
        <begin position="6"/>
        <end position="28"/>
    </location>
</feature>
<dbReference type="PANTHER" id="PTHR32401">
    <property type="entry name" value="CONCANAVALIN A-LIKE LECTIN FAMILY PROTEIN"/>
    <property type="match status" value="1"/>
</dbReference>
<feature type="transmembrane region" description="Helical" evidence="3">
    <location>
        <begin position="300"/>
        <end position="325"/>
    </location>
</feature>
<evidence type="ECO:0000259" key="4">
    <source>
        <dbReference type="Pfam" id="PF00139"/>
    </source>
</evidence>
<feature type="domain" description="Legume lectin" evidence="4">
    <location>
        <begin position="33"/>
        <end position="273"/>
    </location>
</feature>
<dbReference type="OrthoDB" id="2019747at2759"/>
<keyword evidence="2" id="KW-0430">Lectin</keyword>
<dbReference type="SUPFAM" id="SSF49899">
    <property type="entry name" value="Concanavalin A-like lectins/glucanases"/>
    <property type="match status" value="1"/>
</dbReference>
<organism evidence="5 6">
    <name type="scientific">Beta vulgaris subsp. vulgaris</name>
    <name type="common">Beet</name>
    <dbReference type="NCBI Taxonomy" id="3555"/>
    <lineage>
        <taxon>Eukaryota</taxon>
        <taxon>Viridiplantae</taxon>
        <taxon>Streptophyta</taxon>
        <taxon>Embryophyta</taxon>
        <taxon>Tracheophyta</taxon>
        <taxon>Spermatophyta</taxon>
        <taxon>Magnoliopsida</taxon>
        <taxon>eudicotyledons</taxon>
        <taxon>Gunneridae</taxon>
        <taxon>Pentapetalae</taxon>
        <taxon>Caryophyllales</taxon>
        <taxon>Chenopodiaceae</taxon>
        <taxon>Betoideae</taxon>
        <taxon>Beta</taxon>
    </lineage>
</organism>
<dbReference type="Gene3D" id="2.60.120.200">
    <property type="match status" value="1"/>
</dbReference>
<keyword evidence="6" id="KW-1185">Reference proteome</keyword>
<keyword evidence="3" id="KW-1133">Transmembrane helix</keyword>
<dbReference type="OMA" id="PQWMHSE"/>
<protein>
    <recommendedName>
        <fullName evidence="4">Legume lectin domain-containing protein</fullName>
    </recommendedName>
</protein>
<proteinExistence type="inferred from homology"/>
<dbReference type="PANTHER" id="PTHR32401:SF16">
    <property type="entry name" value="CONCANAVALIN A-LIKE LECTIN FAMILY PROTEIN"/>
    <property type="match status" value="1"/>
</dbReference>
<sequence>MGSICILRYYLFFWFLVFFFLMAGFLLAEASPSFGFKNFDKNSKFLDSQIAFYGDAMIDGNGSFVKMTQSWNYSAGRVMYKIPIKQLERNGGRKASFGSYFSFSLSSENGDGLVFVMLPNGFSSGGYNGKLFGLSNELIEKKNRAFFAVEIDTKFDAELGDLNNNHIGINVGSLVSVKVSNASDVKLSLSSGKKLQCWIDYEASSKRIEVRISKAGEKRPVYPLLSCPIDLSGMFKNEEVFIGLSSSNANSNQICKLYSWSFKLRQVPYWMHSHPLDPETVSKDAQPVMIQPKRDCALKVLTALILGTACGALGAYMVMFVWSIFFTKKPVAPEEYMVKPVMYDYNKVKALAVDKSDEACNNKA</sequence>
<dbReference type="Pfam" id="PF00139">
    <property type="entry name" value="Lectin_legB"/>
    <property type="match status" value="1"/>
</dbReference>
<name>A0A0J8CPI0_BETVV</name>
<dbReference type="Proteomes" id="UP000035740">
    <property type="component" value="Chromosome 3"/>
</dbReference>
<evidence type="ECO:0000256" key="3">
    <source>
        <dbReference type="SAM" id="Phobius"/>
    </source>
</evidence>
<dbReference type="InterPro" id="IPR013320">
    <property type="entry name" value="ConA-like_dom_sf"/>
</dbReference>
<comment type="similarity">
    <text evidence="1">Belongs to the leguminous lectin family.</text>
</comment>